<dbReference type="SUPFAM" id="SSF57783">
    <property type="entry name" value="Zinc beta-ribbon"/>
    <property type="match status" value="2"/>
</dbReference>
<evidence type="ECO:0000313" key="11">
    <source>
        <dbReference type="EMBL" id="CEM35336.1"/>
    </source>
</evidence>
<proteinExistence type="inferred from homology"/>
<dbReference type="Proteomes" id="UP000041254">
    <property type="component" value="Unassembled WGS sequence"/>
</dbReference>
<comment type="function">
    <text evidence="6">DNA-dependent RNA polymerase catalyzes the transcription of DNA into RNA using the four ribonucleoside triphosphates as substrates.</text>
</comment>
<dbReference type="GO" id="GO:0006367">
    <property type="term" value="P:transcription initiation at RNA polymerase II promoter"/>
    <property type="evidence" value="ECO:0007669"/>
    <property type="project" value="TreeGrafter"/>
</dbReference>
<keyword evidence="6 9" id="KW-0804">Transcription</keyword>
<evidence type="ECO:0000256" key="2">
    <source>
        <dbReference type="ARBA" id="ARBA00022723"/>
    </source>
</evidence>
<keyword evidence="2 7" id="KW-0479">Metal-binding</keyword>
<dbReference type="PANTHER" id="PTHR11239">
    <property type="entry name" value="DNA-DIRECTED RNA POLYMERASE"/>
    <property type="match status" value="1"/>
</dbReference>
<evidence type="ECO:0000256" key="7">
    <source>
        <dbReference type="PIRSR" id="PIRSR005586-1"/>
    </source>
</evidence>
<dbReference type="InterPro" id="IPR001222">
    <property type="entry name" value="Znf_TFIIS"/>
</dbReference>
<dbReference type="PROSITE" id="PS51133">
    <property type="entry name" value="ZF_TFIIS_2"/>
    <property type="match status" value="1"/>
</dbReference>
<dbReference type="InterPro" id="IPR034012">
    <property type="entry name" value="Zn_ribbon_RPB9_C"/>
</dbReference>
<dbReference type="PIRSF" id="PIRSF005586">
    <property type="entry name" value="RNApol_RpoM"/>
    <property type="match status" value="1"/>
</dbReference>
<dbReference type="Gene3D" id="2.20.25.10">
    <property type="match status" value="2"/>
</dbReference>
<sequence length="118" mass="13981">MKFCSECRNLLDPEEDKERRQLVFRCKRCNIKEATDPDSAAENTIERRNINYESKEEVFIRREIVEDNTLSRTKDHECPKCRYRGAVFFQLPEKSTDQAMTLVFVCENCGHWVRGGRD</sequence>
<feature type="binding site" evidence="7">
    <location>
        <position position="78"/>
    </location>
    <ligand>
        <name>Zn(2+)</name>
        <dbReference type="ChEBI" id="CHEBI:29105"/>
        <label>2</label>
    </ligand>
</feature>
<dbReference type="AlphaFoldDB" id="A0A0G4GWI1"/>
<evidence type="ECO:0000256" key="5">
    <source>
        <dbReference type="ARBA" id="ARBA00023242"/>
    </source>
</evidence>
<name>A0A0G4GWI1_VITBC</name>
<dbReference type="GO" id="GO:0001193">
    <property type="term" value="P:maintenance of transcriptional fidelity during transcription elongation by RNA polymerase II"/>
    <property type="evidence" value="ECO:0007669"/>
    <property type="project" value="TreeGrafter"/>
</dbReference>
<dbReference type="SMART" id="SM00440">
    <property type="entry name" value="ZnF_C2C2"/>
    <property type="match status" value="1"/>
</dbReference>
<evidence type="ECO:0000256" key="4">
    <source>
        <dbReference type="ARBA" id="ARBA00022833"/>
    </source>
</evidence>
<reference evidence="11 12" key="1">
    <citation type="submission" date="2014-11" db="EMBL/GenBank/DDBJ databases">
        <authorList>
            <person name="Zhu J."/>
            <person name="Qi W."/>
            <person name="Song R."/>
        </authorList>
    </citation>
    <scope>NUCLEOTIDE SEQUENCE [LARGE SCALE GENOMIC DNA]</scope>
</reference>
<dbReference type="OMA" id="DTSMVLF"/>
<evidence type="ECO:0000256" key="3">
    <source>
        <dbReference type="ARBA" id="ARBA00022771"/>
    </source>
</evidence>
<dbReference type="GO" id="GO:0006283">
    <property type="term" value="P:transcription-coupled nucleotide-excision repair"/>
    <property type="evidence" value="ECO:0007669"/>
    <property type="project" value="TreeGrafter"/>
</dbReference>
<feature type="binding site" evidence="7">
    <location>
        <position position="81"/>
    </location>
    <ligand>
        <name>Zn(2+)</name>
        <dbReference type="ChEBI" id="CHEBI:29105"/>
        <label>2</label>
    </ligand>
</feature>
<keyword evidence="3 8" id="KW-0863">Zinc-finger</keyword>
<feature type="binding site" evidence="7">
    <location>
        <position position="26"/>
    </location>
    <ligand>
        <name>Zn(2+)</name>
        <dbReference type="ChEBI" id="CHEBI:29105"/>
        <label>1</label>
    </ligand>
</feature>
<dbReference type="GO" id="GO:0005665">
    <property type="term" value="C:RNA polymerase II, core complex"/>
    <property type="evidence" value="ECO:0007669"/>
    <property type="project" value="TreeGrafter"/>
</dbReference>
<dbReference type="CDD" id="cd10508">
    <property type="entry name" value="Zn-ribbon_RPB9"/>
    <property type="match status" value="1"/>
</dbReference>
<dbReference type="InterPro" id="IPR012164">
    <property type="entry name" value="Rpa12/Rpb9/Rpc10/TFS"/>
</dbReference>
<dbReference type="Pfam" id="PF01096">
    <property type="entry name" value="Zn_ribbon_TFIIS"/>
    <property type="match status" value="1"/>
</dbReference>
<dbReference type="GO" id="GO:0003899">
    <property type="term" value="F:DNA-directed RNA polymerase activity"/>
    <property type="evidence" value="ECO:0007669"/>
    <property type="project" value="InterPro"/>
</dbReference>
<feature type="binding site" evidence="7">
    <location>
        <position position="29"/>
    </location>
    <ligand>
        <name>Zn(2+)</name>
        <dbReference type="ChEBI" id="CHEBI:29105"/>
        <label>1</label>
    </ligand>
</feature>
<feature type="binding site" evidence="7">
    <location>
        <position position="7"/>
    </location>
    <ligand>
        <name>Zn(2+)</name>
        <dbReference type="ChEBI" id="CHEBI:29105"/>
        <label>1</label>
    </ligand>
</feature>
<evidence type="ECO:0000256" key="6">
    <source>
        <dbReference type="PIRNR" id="PIRNR005586"/>
    </source>
</evidence>
<dbReference type="STRING" id="1169540.A0A0G4GWI1"/>
<feature type="binding site" evidence="7">
    <location>
        <position position="106"/>
    </location>
    <ligand>
        <name>Zn(2+)</name>
        <dbReference type="ChEBI" id="CHEBI:29105"/>
        <label>2</label>
    </ligand>
</feature>
<feature type="binding site" evidence="7">
    <location>
        <position position="4"/>
    </location>
    <ligand>
        <name>Zn(2+)</name>
        <dbReference type="ChEBI" id="CHEBI:29105"/>
        <label>1</label>
    </ligand>
</feature>
<evidence type="ECO:0000259" key="10">
    <source>
        <dbReference type="PROSITE" id="PS51133"/>
    </source>
</evidence>
<evidence type="ECO:0000256" key="9">
    <source>
        <dbReference type="RuleBase" id="RU003474"/>
    </source>
</evidence>
<dbReference type="Pfam" id="PF02150">
    <property type="entry name" value="Zn_ribbon_RPB9"/>
    <property type="match status" value="1"/>
</dbReference>
<feature type="binding site" evidence="7">
    <location>
        <position position="109"/>
    </location>
    <ligand>
        <name>Zn(2+)</name>
        <dbReference type="ChEBI" id="CHEBI:29105"/>
        <label>2</label>
    </ligand>
</feature>
<dbReference type="PANTHER" id="PTHR11239:SF1">
    <property type="entry name" value="DNA-DIRECTED RNA POLYMERASE II SUBUNIT RPB9"/>
    <property type="match status" value="1"/>
</dbReference>
<comment type="similarity">
    <text evidence="6 9">Belongs to the archaeal rpoM/eukaryotic RPA12/RPB9/RPC11 RNA polymerase family.</text>
</comment>
<dbReference type="InterPro" id="IPR001529">
    <property type="entry name" value="Zn_ribbon_RPB9"/>
</dbReference>
<dbReference type="PhylomeDB" id="A0A0G4GWI1"/>
<dbReference type="InParanoid" id="A0A0G4GWI1"/>
<dbReference type="GO" id="GO:0005730">
    <property type="term" value="C:nucleolus"/>
    <property type="evidence" value="ECO:0007669"/>
    <property type="project" value="UniProtKB-SubCell"/>
</dbReference>
<protein>
    <recommendedName>
        <fullName evidence="6">DNA-directed RNA polymerase subunit</fullName>
    </recommendedName>
</protein>
<accession>A0A0G4GWI1</accession>
<comment type="subcellular location">
    <subcellularLocation>
        <location evidence="1">Nucleus</location>
        <location evidence="1">Nucleolus</location>
    </subcellularLocation>
</comment>
<dbReference type="GO" id="GO:0008270">
    <property type="term" value="F:zinc ion binding"/>
    <property type="evidence" value="ECO:0007669"/>
    <property type="project" value="UniProtKB-KW"/>
</dbReference>
<organism evidence="11 12">
    <name type="scientific">Vitrella brassicaformis (strain CCMP3155)</name>
    <dbReference type="NCBI Taxonomy" id="1169540"/>
    <lineage>
        <taxon>Eukaryota</taxon>
        <taxon>Sar</taxon>
        <taxon>Alveolata</taxon>
        <taxon>Colpodellida</taxon>
        <taxon>Vitrellaceae</taxon>
        <taxon>Vitrella</taxon>
    </lineage>
</organism>
<keyword evidence="4 7" id="KW-0862">Zinc</keyword>
<keyword evidence="6 9" id="KW-0240">DNA-directed RNA polymerase</keyword>
<dbReference type="EMBL" id="CDMY01000850">
    <property type="protein sequence ID" value="CEM35336.1"/>
    <property type="molecule type" value="Genomic_DNA"/>
</dbReference>
<keyword evidence="12" id="KW-1185">Reference proteome</keyword>
<gene>
    <name evidence="11" type="ORF">Vbra_18918</name>
</gene>
<evidence type="ECO:0000256" key="1">
    <source>
        <dbReference type="ARBA" id="ARBA00004604"/>
    </source>
</evidence>
<feature type="zinc finger region" description="C4-type" evidence="8">
    <location>
        <begin position="4"/>
        <end position="29"/>
    </location>
</feature>
<dbReference type="VEuPathDB" id="CryptoDB:Vbra_18918"/>
<dbReference type="OrthoDB" id="282270at2759"/>
<evidence type="ECO:0000256" key="8">
    <source>
        <dbReference type="PIRSR" id="PIRSR005586-2"/>
    </source>
</evidence>
<dbReference type="GO" id="GO:0003676">
    <property type="term" value="F:nucleic acid binding"/>
    <property type="evidence" value="ECO:0007669"/>
    <property type="project" value="InterPro"/>
</dbReference>
<keyword evidence="5 6" id="KW-0539">Nucleus</keyword>
<feature type="domain" description="TFIIS-type" evidence="10">
    <location>
        <begin position="74"/>
        <end position="114"/>
    </location>
</feature>
<evidence type="ECO:0000313" key="12">
    <source>
        <dbReference type="Proteomes" id="UP000041254"/>
    </source>
</evidence>